<dbReference type="GO" id="GO:0003676">
    <property type="term" value="F:nucleic acid binding"/>
    <property type="evidence" value="ECO:0007669"/>
    <property type="project" value="InterPro"/>
</dbReference>
<keyword evidence="1" id="KW-0863">Zinc-finger</keyword>
<feature type="domain" description="CCHC-type" evidence="3">
    <location>
        <begin position="344"/>
        <end position="357"/>
    </location>
</feature>
<evidence type="ECO:0000313" key="4">
    <source>
        <dbReference type="EMBL" id="MPA41568.1"/>
    </source>
</evidence>
<feature type="compositionally biased region" description="Basic and acidic residues" evidence="2">
    <location>
        <begin position="22"/>
        <end position="31"/>
    </location>
</feature>
<dbReference type="SMART" id="SM00343">
    <property type="entry name" value="ZnF_C2HC"/>
    <property type="match status" value="7"/>
</dbReference>
<dbReference type="EMBL" id="GHES01011009">
    <property type="protein sequence ID" value="MPA41568.1"/>
    <property type="molecule type" value="Transcribed_RNA"/>
</dbReference>
<gene>
    <name evidence="4" type="ORF">Din_011009</name>
</gene>
<keyword evidence="1" id="KW-0862">Zinc</keyword>
<feature type="domain" description="CCHC-type" evidence="3">
    <location>
        <begin position="492"/>
        <end position="505"/>
    </location>
</feature>
<organism evidence="4">
    <name type="scientific">Davidia involucrata</name>
    <name type="common">Dove tree</name>
    <dbReference type="NCBI Taxonomy" id="16924"/>
    <lineage>
        <taxon>Eukaryota</taxon>
        <taxon>Viridiplantae</taxon>
        <taxon>Streptophyta</taxon>
        <taxon>Embryophyta</taxon>
        <taxon>Tracheophyta</taxon>
        <taxon>Spermatophyta</taxon>
        <taxon>Magnoliopsida</taxon>
        <taxon>eudicotyledons</taxon>
        <taxon>Gunneridae</taxon>
        <taxon>Pentapetalae</taxon>
        <taxon>asterids</taxon>
        <taxon>Cornales</taxon>
        <taxon>Nyssaceae</taxon>
        <taxon>Davidia</taxon>
    </lineage>
</organism>
<name>A0A5B6ZCT4_DAVIN</name>
<evidence type="ECO:0000256" key="2">
    <source>
        <dbReference type="SAM" id="MobiDB-lite"/>
    </source>
</evidence>
<dbReference type="InterPro" id="IPR036875">
    <property type="entry name" value="Znf_CCHC_sf"/>
</dbReference>
<accession>A0A5B6ZCT4</accession>
<evidence type="ECO:0000259" key="3">
    <source>
        <dbReference type="PROSITE" id="PS50158"/>
    </source>
</evidence>
<feature type="region of interest" description="Disordered" evidence="2">
    <location>
        <begin position="1"/>
        <end position="55"/>
    </location>
</feature>
<dbReference type="PANTHER" id="PTHR46978:SF1">
    <property type="entry name" value="ZINC KNUCKLE (CCHC-TYPE) FAMILY PROTEIN"/>
    <property type="match status" value="1"/>
</dbReference>
<dbReference type="SUPFAM" id="SSF57756">
    <property type="entry name" value="Retrovirus zinc finger-like domains"/>
    <property type="match status" value="3"/>
</dbReference>
<dbReference type="AlphaFoldDB" id="A0A5B6ZCT4"/>
<protein>
    <recommendedName>
        <fullName evidence="3">CCHC-type domain-containing protein</fullName>
    </recommendedName>
</protein>
<dbReference type="PROSITE" id="PS50158">
    <property type="entry name" value="ZF_CCHC"/>
    <property type="match status" value="4"/>
</dbReference>
<keyword evidence="1" id="KW-0479">Metal-binding</keyword>
<feature type="domain" description="CCHC-type" evidence="3">
    <location>
        <begin position="385"/>
        <end position="400"/>
    </location>
</feature>
<dbReference type="InterPro" id="IPR001878">
    <property type="entry name" value="Znf_CCHC"/>
</dbReference>
<proteinExistence type="predicted"/>
<dbReference type="GO" id="GO:0008270">
    <property type="term" value="F:zinc ion binding"/>
    <property type="evidence" value="ECO:0007669"/>
    <property type="project" value="UniProtKB-KW"/>
</dbReference>
<dbReference type="PANTHER" id="PTHR46978">
    <property type="entry name" value="ZINC KNUCKLE (CCHC-TYPE) FAMILY PROTEIN"/>
    <property type="match status" value="1"/>
</dbReference>
<dbReference type="Gene3D" id="4.10.60.10">
    <property type="entry name" value="Zinc finger, CCHC-type"/>
    <property type="match status" value="4"/>
</dbReference>
<dbReference type="Pfam" id="PF00098">
    <property type="entry name" value="zf-CCHC"/>
    <property type="match status" value="3"/>
</dbReference>
<evidence type="ECO:0000256" key="1">
    <source>
        <dbReference type="PROSITE-ProRule" id="PRU00047"/>
    </source>
</evidence>
<reference evidence="4" key="1">
    <citation type="submission" date="2019-08" db="EMBL/GenBank/DDBJ databases">
        <title>Reference gene set and small RNA set construction with multiple tissues from Davidia involucrata Baill.</title>
        <authorList>
            <person name="Yang H."/>
            <person name="Zhou C."/>
            <person name="Li G."/>
            <person name="Wang J."/>
            <person name="Gao P."/>
            <person name="Wang M."/>
            <person name="Wang R."/>
            <person name="Zhao Y."/>
        </authorList>
    </citation>
    <scope>NUCLEOTIDE SEQUENCE</scope>
    <source>
        <tissue evidence="4">Mixed with DoveR01_LX</tissue>
    </source>
</reference>
<sequence>MAAKRESELQKTVILLDDSDDEGQKNDRTEKMAQQTVIVLDDSDDEGEKHDRGYEIDGTVNRKRKRKEEIACQKETYVYRSRAEENKILADLTGYPQVAALLALEAKIKENRMKKSKKRKKKKPKIEPDAQIETAAAAEEENKANTSKAVETIIAFRAGDDVRSAMVTNLCSLSSERKEAIADLGSSKCPGEMVLTEAIVRKEGNGIVAEEDNVYAVKEGEQADTAETLETIEALETESVPKIELIMPKKPSVYAPKEGKRPETVEAVETTKELETESVLETESILPEKLFVKVAEEKKQADSSKNAETRISLETESVAGNIVLQKLLRGPRYFDLPKSGWGMCFNCGEDDHTAANCIAKKRKKPCFVCGSLEHNAKHCKQRNDCFICSGRGHLAKDCTEKHPTNNKSSNICLRCGDSGHNMFSCINDYSPDDLKEIQCYVCKAFGHLCCADFVDEGPRQVSCYNCGQSGHLGSGCTKLRGVASGSRSTFLCYKCGEEGHFARECINHSKVGRGTGDFATPERFPDKKKDILGFKSAPHEIYNARKKERRCTETVNMTEGQSRWKERRDTVQPQNLFSQNSHEISAFSSYGQSMSHQHPRGIFNTEPQSSEVYNSNIHQFMSPQYPRGIFNHYTEPQSSEAYKSNVHQYMSPQYPQGIFDHYTVPQSSQAYNSNVQHQGFGGY</sequence>
<feature type="domain" description="CCHC-type" evidence="3">
    <location>
        <begin position="463"/>
        <end position="478"/>
    </location>
</feature>